<evidence type="ECO:0000313" key="3">
    <source>
        <dbReference type="Proteomes" id="UP000239494"/>
    </source>
</evidence>
<dbReference type="RefSeq" id="WP_106196064.1">
    <property type="nucleotide sequence ID" value="NZ_PVTF01000020.1"/>
</dbReference>
<accession>A0A2T0SGT9</accession>
<evidence type="ECO:0000256" key="1">
    <source>
        <dbReference type="SAM" id="Phobius"/>
    </source>
</evidence>
<keyword evidence="3" id="KW-1185">Reference proteome</keyword>
<comment type="caution">
    <text evidence="2">The sequence shown here is derived from an EMBL/GenBank/DDBJ whole genome shotgun (WGS) entry which is preliminary data.</text>
</comment>
<organism evidence="2 3">
    <name type="scientific">Umezawaea tangerina</name>
    <dbReference type="NCBI Taxonomy" id="84725"/>
    <lineage>
        <taxon>Bacteria</taxon>
        <taxon>Bacillati</taxon>
        <taxon>Actinomycetota</taxon>
        <taxon>Actinomycetes</taxon>
        <taxon>Pseudonocardiales</taxon>
        <taxon>Pseudonocardiaceae</taxon>
        <taxon>Umezawaea</taxon>
    </lineage>
</organism>
<feature type="transmembrane region" description="Helical" evidence="1">
    <location>
        <begin position="40"/>
        <end position="63"/>
    </location>
</feature>
<protein>
    <submittedName>
        <fullName evidence="2">Uncharacterized protein</fullName>
    </submittedName>
</protein>
<reference evidence="2 3" key="1">
    <citation type="submission" date="2018-03" db="EMBL/GenBank/DDBJ databases">
        <title>Genomic Encyclopedia of Archaeal and Bacterial Type Strains, Phase II (KMG-II): from individual species to whole genera.</title>
        <authorList>
            <person name="Goeker M."/>
        </authorList>
    </citation>
    <scope>NUCLEOTIDE SEQUENCE [LARGE SCALE GENOMIC DNA]</scope>
    <source>
        <strain evidence="2 3">DSM 44720</strain>
    </source>
</reference>
<keyword evidence="1" id="KW-0472">Membrane</keyword>
<dbReference type="AlphaFoldDB" id="A0A2T0SGT9"/>
<evidence type="ECO:0000313" key="2">
    <source>
        <dbReference type="EMBL" id="PRY32630.1"/>
    </source>
</evidence>
<name>A0A2T0SGT9_9PSEU</name>
<gene>
    <name evidence="2" type="ORF">CLV43_12049</name>
</gene>
<proteinExistence type="predicted"/>
<sequence>MHDDQERLVANALRAQATSSGLHVVRPAPAAPERPPSLSIWWVLLLAVLLGLAAGTVVGVFTLR</sequence>
<dbReference type="Proteomes" id="UP000239494">
    <property type="component" value="Unassembled WGS sequence"/>
</dbReference>
<dbReference type="EMBL" id="PVTF01000020">
    <property type="protein sequence ID" value="PRY32630.1"/>
    <property type="molecule type" value="Genomic_DNA"/>
</dbReference>
<keyword evidence="1" id="KW-0812">Transmembrane</keyword>
<keyword evidence="1" id="KW-1133">Transmembrane helix</keyword>